<feature type="transmembrane region" description="Helical" evidence="3">
    <location>
        <begin position="380"/>
        <end position="403"/>
    </location>
</feature>
<dbReference type="eggNOG" id="KOG4297">
    <property type="taxonomic scope" value="Eukaryota"/>
</dbReference>
<feature type="domain" description="C-type lectin" evidence="4">
    <location>
        <begin position="584"/>
        <end position="690"/>
    </location>
</feature>
<keyword evidence="3" id="KW-1133">Transmembrane helix</keyword>
<dbReference type="Gene3D" id="3.10.100.10">
    <property type="entry name" value="Mannose-Binding Protein A, subunit A"/>
    <property type="match status" value="3"/>
</dbReference>
<dbReference type="PANTHER" id="PTHR22991">
    <property type="entry name" value="PROTEIN CBG13490"/>
    <property type="match status" value="1"/>
</dbReference>
<evidence type="ECO:0000256" key="2">
    <source>
        <dbReference type="SAM" id="MobiDB-lite"/>
    </source>
</evidence>
<protein>
    <recommendedName>
        <fullName evidence="4">C-type lectin domain-containing protein</fullName>
    </recommendedName>
</protein>
<sequence length="697" mass="77191">MDNVVGDRPPSKFSFGYARLHWKCYLVGMSFIVLLIIAFFLILFLAILKHPSTPPPITPTVLPNVASTVTSRMTTATTHTVAPRKTTVTKTTQTLGTRTTTRIRTIPTRTSPTSTKTVPILTKSSPIPTKTLPTSTHTLPISTKTLSSSTGTVPLSTNTLPLSTKTLPFLTETGPTSTVTPVPSTTVTMTPAIATSASTKSEISTIMSTRESTAENPCIYQYNDHCYFPVNTSMKFGDAQKYCSKNCANLPSINSALENQYINTLFKTETVVMLGAVATSKTNIIWTEKMDHGYNNIQNFTKENCVFTTLNSNDGHTGHNNDNTSSLHSVSKESLPDEIQNERTVVEVVTTEGAPDFSPREQQGFFGLLHSTVNNRFKRILLVGVANVMLILSFLLFMLFFVLKIKCAKPEVIFETIQCPTSSVFVSTTVATTKKPTVLLICPDGFTLVGQICWKIFPDYLDRTSAAEMCKTYNESYLFGIYSAEQNQQFIDFMTIKDHPCWLGLMCTNGNQGNCSFDNGLHAPFPYTNFATGSPDASTECLYYDSFHVTETLWISEKCERTLPFVCEFRPKVVTVNAICDHTYHDYCYSVHDTRLSYSDAQDACRNECGNLPSVIDENENKFLISIKDDSEIWLGGTVMSQNSVIWGDGTSMAYTNLTYYDSKQSCIMMESSGSWSTSPCGALYRFVCKVPIDANC</sequence>
<dbReference type="AlphaFoldDB" id="G0N326"/>
<feature type="region of interest" description="Disordered" evidence="2">
    <location>
        <begin position="108"/>
        <end position="153"/>
    </location>
</feature>
<feature type="compositionally biased region" description="Polar residues" evidence="2">
    <location>
        <begin position="122"/>
        <end position="153"/>
    </location>
</feature>
<dbReference type="InParanoid" id="G0N326"/>
<keyword evidence="3" id="KW-0812">Transmembrane</keyword>
<gene>
    <name evidence="5" type="ORF">CAEBREN_07397</name>
</gene>
<keyword evidence="1" id="KW-1015">Disulfide bond</keyword>
<dbReference type="InterPro" id="IPR050976">
    <property type="entry name" value="Snaclec"/>
</dbReference>
<reference evidence="6" key="1">
    <citation type="submission" date="2011-07" db="EMBL/GenBank/DDBJ databases">
        <authorList>
            <consortium name="Caenorhabditis brenneri Sequencing and Analysis Consortium"/>
            <person name="Wilson R.K."/>
        </authorList>
    </citation>
    <scope>NUCLEOTIDE SEQUENCE [LARGE SCALE GENOMIC DNA]</scope>
    <source>
        <strain evidence="6">PB2801</strain>
    </source>
</reference>
<evidence type="ECO:0000313" key="5">
    <source>
        <dbReference type="EMBL" id="EGT51354.1"/>
    </source>
</evidence>
<dbReference type="OrthoDB" id="6365689at2759"/>
<evidence type="ECO:0000256" key="1">
    <source>
        <dbReference type="ARBA" id="ARBA00023157"/>
    </source>
</evidence>
<dbReference type="CDD" id="cd00037">
    <property type="entry name" value="CLECT"/>
    <property type="match status" value="3"/>
</dbReference>
<dbReference type="InterPro" id="IPR016187">
    <property type="entry name" value="CTDL_fold"/>
</dbReference>
<dbReference type="HOGENOM" id="CLU_395495_0_0_1"/>
<dbReference type="STRING" id="135651.G0N326"/>
<dbReference type="Pfam" id="PF00059">
    <property type="entry name" value="Lectin_C"/>
    <property type="match status" value="2"/>
</dbReference>
<dbReference type="PANTHER" id="PTHR22991:SF44">
    <property type="entry name" value="C-TYPE LECTIN-RELATED"/>
    <property type="match status" value="1"/>
</dbReference>
<dbReference type="Proteomes" id="UP000008068">
    <property type="component" value="Unassembled WGS sequence"/>
</dbReference>
<organism evidence="6">
    <name type="scientific">Caenorhabditis brenneri</name>
    <name type="common">Nematode worm</name>
    <dbReference type="NCBI Taxonomy" id="135651"/>
    <lineage>
        <taxon>Eukaryota</taxon>
        <taxon>Metazoa</taxon>
        <taxon>Ecdysozoa</taxon>
        <taxon>Nematoda</taxon>
        <taxon>Chromadorea</taxon>
        <taxon>Rhabditida</taxon>
        <taxon>Rhabditina</taxon>
        <taxon>Rhabditomorpha</taxon>
        <taxon>Rhabditoidea</taxon>
        <taxon>Rhabditidae</taxon>
        <taxon>Peloderinae</taxon>
        <taxon>Caenorhabditis</taxon>
    </lineage>
</organism>
<feature type="compositionally biased region" description="Low complexity" evidence="2">
    <location>
        <begin position="108"/>
        <end position="118"/>
    </location>
</feature>
<dbReference type="InterPro" id="IPR016186">
    <property type="entry name" value="C-type_lectin-like/link_sf"/>
</dbReference>
<proteinExistence type="predicted"/>
<evidence type="ECO:0000259" key="4">
    <source>
        <dbReference type="PROSITE" id="PS50041"/>
    </source>
</evidence>
<keyword evidence="6" id="KW-1185">Reference proteome</keyword>
<dbReference type="PROSITE" id="PS50041">
    <property type="entry name" value="C_TYPE_LECTIN_2"/>
    <property type="match status" value="2"/>
</dbReference>
<name>G0N326_CAEBE</name>
<dbReference type="SMART" id="SM00034">
    <property type="entry name" value="CLECT"/>
    <property type="match status" value="3"/>
</dbReference>
<evidence type="ECO:0000256" key="3">
    <source>
        <dbReference type="SAM" id="Phobius"/>
    </source>
</evidence>
<keyword evidence="3" id="KW-0472">Membrane</keyword>
<dbReference type="EMBL" id="GL379833">
    <property type="protein sequence ID" value="EGT51354.1"/>
    <property type="molecule type" value="Genomic_DNA"/>
</dbReference>
<dbReference type="SUPFAM" id="SSF56436">
    <property type="entry name" value="C-type lectin-like"/>
    <property type="match status" value="3"/>
</dbReference>
<feature type="domain" description="C-type lectin" evidence="4">
    <location>
        <begin position="449"/>
        <end position="568"/>
    </location>
</feature>
<feature type="transmembrane region" description="Helical" evidence="3">
    <location>
        <begin position="20"/>
        <end position="48"/>
    </location>
</feature>
<evidence type="ECO:0000313" key="6">
    <source>
        <dbReference type="Proteomes" id="UP000008068"/>
    </source>
</evidence>
<dbReference type="InterPro" id="IPR001304">
    <property type="entry name" value="C-type_lectin-like"/>
</dbReference>
<accession>G0N326</accession>